<dbReference type="PANTHER" id="PTHR44758">
    <property type="entry name" value="NAD(P) TRANSHYDROGENASE SUBUNIT BETA"/>
    <property type="match status" value="1"/>
</dbReference>
<comment type="caution">
    <text evidence="18">The sequence shown here is derived from an EMBL/GenBank/DDBJ whole genome shotgun (WGS) entry which is preliminary data.</text>
</comment>
<gene>
    <name evidence="18" type="ORF">FR698_10370</name>
</gene>
<dbReference type="Proteomes" id="UP000321201">
    <property type="component" value="Unassembled WGS sequence"/>
</dbReference>
<protein>
    <recommendedName>
        <fullName evidence="5 15">NAD(P) transhydrogenase subunit beta</fullName>
        <ecNumber evidence="4 15">7.1.1.1</ecNumber>
    </recommendedName>
    <alternativeName>
        <fullName evidence="15">Nicotinamide nucleotide transhydrogenase subunit beta</fullName>
    </alternativeName>
</protein>
<dbReference type="PIRSF" id="PIRSF000204">
    <property type="entry name" value="PNTB"/>
    <property type="match status" value="1"/>
</dbReference>
<feature type="transmembrane region" description="Helical" evidence="16">
    <location>
        <begin position="85"/>
        <end position="104"/>
    </location>
</feature>
<evidence type="ECO:0000256" key="2">
    <source>
        <dbReference type="ARBA" id="ARBA00004429"/>
    </source>
</evidence>
<accession>A0A5C7EWU3</accession>
<evidence type="ECO:0000256" key="10">
    <source>
        <dbReference type="ARBA" id="ARBA00022967"/>
    </source>
</evidence>
<keyword evidence="19" id="KW-1185">Reference proteome</keyword>
<dbReference type="InParanoid" id="A0A5C7EWU3"/>
<feature type="domain" description="NADP transhydrogenase beta-like" evidence="17">
    <location>
        <begin position="7"/>
        <end position="463"/>
    </location>
</feature>
<feature type="transmembrane region" description="Helical" evidence="16">
    <location>
        <begin position="192"/>
        <end position="213"/>
    </location>
</feature>
<feature type="transmembrane region" description="Helical" evidence="16">
    <location>
        <begin position="167"/>
        <end position="186"/>
    </location>
</feature>
<evidence type="ECO:0000256" key="12">
    <source>
        <dbReference type="ARBA" id="ARBA00023027"/>
    </source>
</evidence>
<dbReference type="InterPro" id="IPR034300">
    <property type="entry name" value="PNTB-like"/>
</dbReference>
<dbReference type="PANTHER" id="PTHR44758:SF1">
    <property type="entry name" value="NAD(P) TRANSHYDROGENASE SUBUNIT BETA"/>
    <property type="match status" value="1"/>
</dbReference>
<evidence type="ECO:0000256" key="1">
    <source>
        <dbReference type="ARBA" id="ARBA00003943"/>
    </source>
</evidence>
<comment type="subcellular location">
    <subcellularLocation>
        <location evidence="2">Cell inner membrane</location>
        <topology evidence="2">Multi-pass membrane protein</topology>
    </subcellularLocation>
</comment>
<evidence type="ECO:0000256" key="16">
    <source>
        <dbReference type="SAM" id="Phobius"/>
    </source>
</evidence>
<dbReference type="SUPFAM" id="SSF52467">
    <property type="entry name" value="DHS-like NAD/FAD-binding domain"/>
    <property type="match status" value="1"/>
</dbReference>
<dbReference type="GO" id="GO:0005886">
    <property type="term" value="C:plasma membrane"/>
    <property type="evidence" value="ECO:0007669"/>
    <property type="project" value="UniProtKB-SubCell"/>
</dbReference>
<evidence type="ECO:0000256" key="5">
    <source>
        <dbReference type="ARBA" id="ARBA00014581"/>
    </source>
</evidence>
<evidence type="ECO:0000259" key="17">
    <source>
        <dbReference type="Pfam" id="PF02233"/>
    </source>
</evidence>
<name>A0A5C7EWU3_9PROT</name>
<evidence type="ECO:0000256" key="11">
    <source>
        <dbReference type="ARBA" id="ARBA00022989"/>
    </source>
</evidence>
<dbReference type="FunCoup" id="A0A5C7EWU3">
    <property type="interactions" value="100"/>
</dbReference>
<evidence type="ECO:0000256" key="7">
    <source>
        <dbReference type="ARBA" id="ARBA00022519"/>
    </source>
</evidence>
<dbReference type="GO" id="GO:0008750">
    <property type="term" value="F:proton-translocating NAD(P)+ transhydrogenase activity"/>
    <property type="evidence" value="ECO:0007669"/>
    <property type="project" value="UniProtKB-EC"/>
</dbReference>
<dbReference type="GO" id="GO:0050661">
    <property type="term" value="F:NADP binding"/>
    <property type="evidence" value="ECO:0007669"/>
    <property type="project" value="InterPro"/>
</dbReference>
<keyword evidence="8 16" id="KW-0812">Transmembrane</keyword>
<dbReference type="Gene3D" id="3.40.50.1220">
    <property type="entry name" value="TPP-binding domain"/>
    <property type="match status" value="1"/>
</dbReference>
<dbReference type="Pfam" id="PF02233">
    <property type="entry name" value="PNTB"/>
    <property type="match status" value="1"/>
</dbReference>
<evidence type="ECO:0000256" key="14">
    <source>
        <dbReference type="ARBA" id="ARBA00048202"/>
    </source>
</evidence>
<proteinExistence type="inferred from homology"/>
<dbReference type="EMBL" id="VPFL01000013">
    <property type="protein sequence ID" value="TXF11500.1"/>
    <property type="molecule type" value="Genomic_DNA"/>
</dbReference>
<dbReference type="InterPro" id="IPR029035">
    <property type="entry name" value="DHS-like_NAD/FAD-binding_dom"/>
</dbReference>
<keyword evidence="9 15" id="KW-0521">NADP</keyword>
<evidence type="ECO:0000256" key="15">
    <source>
        <dbReference type="PIRNR" id="PIRNR000204"/>
    </source>
</evidence>
<dbReference type="FunFam" id="3.40.50.1220:FF:000002">
    <property type="entry name" value="NAD(P) transhydrogenase subunit beta"/>
    <property type="match status" value="1"/>
</dbReference>
<keyword evidence="11 16" id="KW-1133">Transmembrane helix</keyword>
<dbReference type="EC" id="7.1.1.1" evidence="4 15"/>
<reference evidence="18 19" key="1">
    <citation type="submission" date="2019-08" db="EMBL/GenBank/DDBJ databases">
        <title>Pelomicrobium methylotrophicum gen. nov., sp. nov. a moderately thermophilic, facultatively anaerobic, lithoautotrophic and methylotrophic bacterium isolated from a terrestrial mud volcano.</title>
        <authorList>
            <person name="Slobodkina G.B."/>
            <person name="Merkel A.Y."/>
            <person name="Slobodkin A.I."/>
        </authorList>
    </citation>
    <scope>NUCLEOTIDE SEQUENCE [LARGE SCALE GENOMIC DNA]</scope>
    <source>
        <strain evidence="18 19">SM250</strain>
    </source>
</reference>
<keyword evidence="10 15" id="KW-1278">Translocase</keyword>
<evidence type="ECO:0000313" key="19">
    <source>
        <dbReference type="Proteomes" id="UP000321201"/>
    </source>
</evidence>
<evidence type="ECO:0000256" key="3">
    <source>
        <dbReference type="ARBA" id="ARBA00007919"/>
    </source>
</evidence>
<feature type="transmembrane region" description="Helical" evidence="16">
    <location>
        <begin position="57"/>
        <end position="73"/>
    </location>
</feature>
<keyword evidence="7 15" id="KW-0997">Cell inner membrane</keyword>
<keyword evidence="6 15" id="KW-1003">Cell membrane</keyword>
<keyword evidence="13 15" id="KW-0472">Membrane</keyword>
<feature type="transmembrane region" description="Helical" evidence="16">
    <location>
        <begin position="124"/>
        <end position="146"/>
    </location>
</feature>
<comment type="function">
    <text evidence="1 15">The transhydrogenation between NADH and NADP is coupled to respiration and ATP hydrolysis and functions as a proton pump across the membrane.</text>
</comment>
<dbReference type="AlphaFoldDB" id="A0A5C7EWU3"/>
<evidence type="ECO:0000313" key="18">
    <source>
        <dbReference type="EMBL" id="TXF11500.1"/>
    </source>
</evidence>
<organism evidence="18 19">
    <name type="scientific">Pelomicrobium methylotrophicum</name>
    <dbReference type="NCBI Taxonomy" id="2602750"/>
    <lineage>
        <taxon>Bacteria</taxon>
        <taxon>Pseudomonadati</taxon>
        <taxon>Pseudomonadota</taxon>
        <taxon>Hydrogenophilia</taxon>
        <taxon>Hydrogenophilia incertae sedis</taxon>
        <taxon>Pelomicrobium</taxon>
    </lineage>
</organism>
<feature type="transmembrane region" description="Helical" evidence="16">
    <location>
        <begin position="33"/>
        <end position="51"/>
    </location>
</feature>
<evidence type="ECO:0000256" key="6">
    <source>
        <dbReference type="ARBA" id="ARBA00022475"/>
    </source>
</evidence>
<dbReference type="OrthoDB" id="9763786at2"/>
<dbReference type="RefSeq" id="WP_147800128.1">
    <property type="nucleotide sequence ID" value="NZ_VPFL01000013.1"/>
</dbReference>
<comment type="catalytic activity">
    <reaction evidence="14 15">
        <text>NAD(+) + NADPH + H(+)(in) = NADH + NADP(+) + H(+)(out)</text>
        <dbReference type="Rhea" id="RHEA:47992"/>
        <dbReference type="ChEBI" id="CHEBI:15378"/>
        <dbReference type="ChEBI" id="CHEBI:57540"/>
        <dbReference type="ChEBI" id="CHEBI:57783"/>
        <dbReference type="ChEBI" id="CHEBI:57945"/>
        <dbReference type="ChEBI" id="CHEBI:58349"/>
        <dbReference type="EC" id="7.1.1.1"/>
    </reaction>
</comment>
<evidence type="ECO:0000256" key="4">
    <source>
        <dbReference type="ARBA" id="ARBA00012943"/>
    </source>
</evidence>
<evidence type="ECO:0000256" key="8">
    <source>
        <dbReference type="ARBA" id="ARBA00022692"/>
    </source>
</evidence>
<feature type="transmembrane region" description="Helical" evidence="16">
    <location>
        <begin position="6"/>
        <end position="24"/>
    </location>
</feature>
<comment type="similarity">
    <text evidence="3 15">Belongs to the PNT beta subunit family.</text>
</comment>
<sequence length="466" mass="48868">MSANQVALAYLVASVLFILALKGLSSPVTARRGNLFGIVGMAIAVLTTFAITRNWALIVLAIAIGGTIGAVIARRVQMTQMPELVAAMHSLVGMAAVLIAIAAVNNPAAFGVPDPMPKGNKLELFIGTFVGAITFSGSVIAFGKLAGLGKHFRLFSSAPVVFKGQHLLNLALAVVMIGFGIAFFLASKEAQWPPFIAMTAIAFVLGVLIIIPIGGADMPVVISMLNSYSGWAAAGIGFSLSNPMLIIAGSLVGSSGAILSYIMCRAMNRSFLNVILGGFGATEGMAAEEGGQKTVRSGSAEDAAYILSNADSVIIVPGYGLAVARAQHAVKELTDKLQKKGVNVRFAVHPVAGRMPGHMNVLLAEAEIPYDIVFEMEDINSDFSNTDVVLVLGANDVVNPAARKPGSPIYGMPILEVDKARTVMVVKRSMAAGYAGLDNELFYMDKTMMVFGDAKKVVEDMVKAID</sequence>
<keyword evidence="12 15" id="KW-0520">NAD</keyword>
<dbReference type="InterPro" id="IPR012136">
    <property type="entry name" value="NADH_DH_b"/>
</dbReference>
<evidence type="ECO:0000256" key="9">
    <source>
        <dbReference type="ARBA" id="ARBA00022857"/>
    </source>
</evidence>
<evidence type="ECO:0000256" key="13">
    <source>
        <dbReference type="ARBA" id="ARBA00023136"/>
    </source>
</evidence>